<dbReference type="EMBL" id="JYIY01000076">
    <property type="protein sequence ID" value="KJL35912.1"/>
    <property type="molecule type" value="Genomic_DNA"/>
</dbReference>
<dbReference type="RefSeq" id="WP_045247880.1">
    <property type="nucleotide sequence ID" value="NZ_JYIY01000076.1"/>
</dbReference>
<evidence type="ECO:0000256" key="2">
    <source>
        <dbReference type="SAM" id="Phobius"/>
    </source>
</evidence>
<evidence type="ECO:0000313" key="3">
    <source>
        <dbReference type="EMBL" id="KJL35912.1"/>
    </source>
</evidence>
<keyword evidence="2" id="KW-0472">Membrane</keyword>
<keyword evidence="2" id="KW-1133">Transmembrane helix</keyword>
<sequence length="376" mass="40577">MNGLGRAASGALDTGALVAPVDPAAVRAFRKAHDKGMTAGRVVGFVIAGIVTLFALAVIVPIVIGVLGSVIMGLTTGDGASPVALVFVLAVVGVLAIFVSAAVRTWRSAAVHAYRLDAFARANGLTYTTRIDDPNLPGVIFDTGENRKALDIVRTASGRDIEIANYRYETGSDRDRTTHRWGYVAVRLDVPLPNIVLDAVGNNRMFGASNLPADFARSQHLSLEGDFDRYFRLYCPAGYERDALYLFTPDIMARFIDSAAALDVEIVDDRLFLYAERDLVTLDPATWQWLDATIGALTAKLDQWARWRDERVQSEQGAPADAAASTPHVTPPPVVAPAGRRLRRRASVLGGIAAVVFIGFWLWSLFGDAIGRLVTP</sequence>
<evidence type="ECO:0000256" key="1">
    <source>
        <dbReference type="SAM" id="MobiDB-lite"/>
    </source>
</evidence>
<dbReference type="STRING" id="400772.RR49_01956"/>
<accession>A0A0F0LRQ0</accession>
<comment type="caution">
    <text evidence="3">The sequence shown here is derived from an EMBL/GenBank/DDBJ whole genome shotgun (WGS) entry which is preliminary data.</text>
</comment>
<keyword evidence="2" id="KW-0812">Transmembrane</keyword>
<organism evidence="3 4">
    <name type="scientific">Microbacterium ginsengisoli</name>
    <dbReference type="NCBI Taxonomy" id="400772"/>
    <lineage>
        <taxon>Bacteria</taxon>
        <taxon>Bacillati</taxon>
        <taxon>Actinomycetota</taxon>
        <taxon>Actinomycetes</taxon>
        <taxon>Micrococcales</taxon>
        <taxon>Microbacteriaceae</taxon>
        <taxon>Microbacterium</taxon>
    </lineage>
</organism>
<evidence type="ECO:0008006" key="5">
    <source>
        <dbReference type="Google" id="ProtNLM"/>
    </source>
</evidence>
<dbReference type="AlphaFoldDB" id="A0A0F0LRQ0"/>
<name>A0A0F0LRQ0_9MICO</name>
<feature type="transmembrane region" description="Helical" evidence="2">
    <location>
        <begin position="83"/>
        <end position="103"/>
    </location>
</feature>
<reference evidence="3 4" key="1">
    <citation type="submission" date="2015-02" db="EMBL/GenBank/DDBJ databases">
        <title>Draft genome sequences of ten Microbacterium spp. with emphasis on heavy metal contaminated environments.</title>
        <authorList>
            <person name="Corretto E."/>
        </authorList>
    </citation>
    <scope>NUCLEOTIDE SEQUENCE [LARGE SCALE GENOMIC DNA]</scope>
    <source>
        <strain evidence="3 4">DSM 18659</strain>
    </source>
</reference>
<dbReference type="OrthoDB" id="5054050at2"/>
<dbReference type="PATRIC" id="fig|400772.4.peg.1974"/>
<protein>
    <recommendedName>
        <fullName evidence="5">DUF3137 domain-containing protein</fullName>
    </recommendedName>
</protein>
<dbReference type="Proteomes" id="UP000033451">
    <property type="component" value="Unassembled WGS sequence"/>
</dbReference>
<gene>
    <name evidence="3" type="ORF">RR49_01956</name>
</gene>
<keyword evidence="4" id="KW-1185">Reference proteome</keyword>
<feature type="transmembrane region" description="Helical" evidence="2">
    <location>
        <begin position="42"/>
        <end position="71"/>
    </location>
</feature>
<feature type="region of interest" description="Disordered" evidence="1">
    <location>
        <begin position="316"/>
        <end position="336"/>
    </location>
</feature>
<evidence type="ECO:0000313" key="4">
    <source>
        <dbReference type="Proteomes" id="UP000033451"/>
    </source>
</evidence>
<feature type="transmembrane region" description="Helical" evidence="2">
    <location>
        <begin position="346"/>
        <end position="366"/>
    </location>
</feature>
<proteinExistence type="predicted"/>